<organism evidence="9 10">
    <name type="scientific">Aquicella siphonis</name>
    <dbReference type="NCBI Taxonomy" id="254247"/>
    <lineage>
        <taxon>Bacteria</taxon>
        <taxon>Pseudomonadati</taxon>
        <taxon>Pseudomonadota</taxon>
        <taxon>Gammaproteobacteria</taxon>
        <taxon>Legionellales</taxon>
        <taxon>Coxiellaceae</taxon>
        <taxon>Aquicella</taxon>
    </lineage>
</organism>
<keyword evidence="5 8" id="KW-0489">Methyltransferase</keyword>
<dbReference type="EC" id="2.1.1.171" evidence="3 8"/>
<dbReference type="AlphaFoldDB" id="A0A5E4PEX1"/>
<dbReference type="InterPro" id="IPR002052">
    <property type="entry name" value="DNA_methylase_N6_adenine_CS"/>
</dbReference>
<dbReference type="CDD" id="cd02440">
    <property type="entry name" value="AdoMet_MTases"/>
    <property type="match status" value="1"/>
</dbReference>
<dbReference type="KEGG" id="asip:AQUSIP_03380"/>
<keyword evidence="6 8" id="KW-0808">Transferase</keyword>
<gene>
    <name evidence="9" type="primary">rsmD</name>
    <name evidence="9" type="ORF">AQUSIP_03380</name>
</gene>
<dbReference type="EMBL" id="LR699119">
    <property type="protein sequence ID" value="VVC75062.1"/>
    <property type="molecule type" value="Genomic_DNA"/>
</dbReference>
<dbReference type="InterPro" id="IPR004398">
    <property type="entry name" value="RNA_MeTrfase_RsmD"/>
</dbReference>
<reference evidence="9 10" key="1">
    <citation type="submission" date="2019-08" db="EMBL/GenBank/DDBJ databases">
        <authorList>
            <person name="Guy L."/>
        </authorList>
    </citation>
    <scope>NUCLEOTIDE SEQUENCE [LARGE SCALE GENOMIC DNA]</scope>
    <source>
        <strain evidence="9 10">SGT-108</strain>
    </source>
</reference>
<accession>A0A5E4PEX1</accession>
<dbReference type="Proteomes" id="UP000324194">
    <property type="component" value="Chromosome 1"/>
</dbReference>
<protein>
    <recommendedName>
        <fullName evidence="4 8">Ribosomal RNA small subunit methyltransferase D</fullName>
        <ecNumber evidence="3 8">2.1.1.171</ecNumber>
    </recommendedName>
</protein>
<dbReference type="PROSITE" id="PS00092">
    <property type="entry name" value="N6_MTASE"/>
    <property type="match status" value="1"/>
</dbReference>
<name>A0A5E4PEX1_9COXI</name>
<evidence type="ECO:0000256" key="5">
    <source>
        <dbReference type="ARBA" id="ARBA00022603"/>
    </source>
</evidence>
<evidence type="ECO:0000313" key="10">
    <source>
        <dbReference type="Proteomes" id="UP000324194"/>
    </source>
</evidence>
<dbReference type="Gene3D" id="3.40.50.150">
    <property type="entry name" value="Vaccinia Virus protein VP39"/>
    <property type="match status" value="1"/>
</dbReference>
<dbReference type="PANTHER" id="PTHR43542:SF1">
    <property type="entry name" value="METHYLTRANSFERASE"/>
    <property type="match status" value="1"/>
</dbReference>
<dbReference type="PIRSF" id="PIRSF004553">
    <property type="entry name" value="CHP00095"/>
    <property type="match status" value="1"/>
</dbReference>
<comment type="catalytic activity">
    <reaction evidence="7 8">
        <text>guanosine(966) in 16S rRNA + S-adenosyl-L-methionine = N(2)-methylguanosine(966) in 16S rRNA + S-adenosyl-L-homocysteine + H(+)</text>
        <dbReference type="Rhea" id="RHEA:23548"/>
        <dbReference type="Rhea" id="RHEA-COMP:10211"/>
        <dbReference type="Rhea" id="RHEA-COMP:10212"/>
        <dbReference type="ChEBI" id="CHEBI:15378"/>
        <dbReference type="ChEBI" id="CHEBI:57856"/>
        <dbReference type="ChEBI" id="CHEBI:59789"/>
        <dbReference type="ChEBI" id="CHEBI:74269"/>
        <dbReference type="ChEBI" id="CHEBI:74481"/>
        <dbReference type="EC" id="2.1.1.171"/>
    </reaction>
</comment>
<dbReference type="RefSeq" id="WP_148338018.1">
    <property type="nucleotide sequence ID" value="NZ_LR699119.1"/>
</dbReference>
<dbReference type="InterPro" id="IPR029063">
    <property type="entry name" value="SAM-dependent_MTases_sf"/>
</dbReference>
<sequence length="186" mass="20993">MKPGFVRVIGGKWRGRRLKVPEMPGLRPTPDRVRETLFNWLGQKLGGTRCLDLFAGSGALGFEALSRGAEYVELVDQSADVVRLLKEELAQFKAENALVYCARVPAGLRPPAQPFDIVFLDPPYQEDLLLPCCHYLEEKGYLANSALIYLEARAIIKDNDLPQRWHIIKAQQAGQVYYHLAVRDTK</sequence>
<evidence type="ECO:0000256" key="8">
    <source>
        <dbReference type="PIRNR" id="PIRNR004553"/>
    </source>
</evidence>
<evidence type="ECO:0000256" key="6">
    <source>
        <dbReference type="ARBA" id="ARBA00022679"/>
    </source>
</evidence>
<evidence type="ECO:0000256" key="2">
    <source>
        <dbReference type="ARBA" id="ARBA00005269"/>
    </source>
</evidence>
<evidence type="ECO:0000256" key="3">
    <source>
        <dbReference type="ARBA" id="ARBA00012141"/>
    </source>
</evidence>
<dbReference type="OrthoDB" id="9803017at2"/>
<dbReference type="NCBIfam" id="TIGR00095">
    <property type="entry name" value="16S rRNA (guanine(966)-N(2))-methyltransferase RsmD"/>
    <property type="match status" value="1"/>
</dbReference>
<evidence type="ECO:0000256" key="4">
    <source>
        <dbReference type="ARBA" id="ARBA00013682"/>
    </source>
</evidence>
<dbReference type="Pfam" id="PF03602">
    <property type="entry name" value="Cons_hypoth95"/>
    <property type="match status" value="1"/>
</dbReference>
<evidence type="ECO:0000313" key="9">
    <source>
        <dbReference type="EMBL" id="VVC75062.1"/>
    </source>
</evidence>
<keyword evidence="10" id="KW-1185">Reference proteome</keyword>
<proteinExistence type="inferred from homology"/>
<dbReference type="GO" id="GO:0052913">
    <property type="term" value="F:16S rRNA (guanine(966)-N(2))-methyltransferase activity"/>
    <property type="evidence" value="ECO:0007669"/>
    <property type="project" value="UniProtKB-EC"/>
</dbReference>
<comment type="similarity">
    <text evidence="2 8">Belongs to the methyltransferase superfamily. RsmD family.</text>
</comment>
<evidence type="ECO:0000256" key="1">
    <source>
        <dbReference type="ARBA" id="ARBA00002649"/>
    </source>
</evidence>
<keyword evidence="8" id="KW-0949">S-adenosyl-L-methionine</keyword>
<dbReference type="GO" id="GO:0003676">
    <property type="term" value="F:nucleic acid binding"/>
    <property type="evidence" value="ECO:0007669"/>
    <property type="project" value="InterPro"/>
</dbReference>
<comment type="function">
    <text evidence="1 8">Specifically methylates the guanine in position 966 of 16S rRNA in the assembled 30S particle.</text>
</comment>
<keyword evidence="8" id="KW-0698">rRNA processing</keyword>
<dbReference type="PANTHER" id="PTHR43542">
    <property type="entry name" value="METHYLTRANSFERASE"/>
    <property type="match status" value="1"/>
</dbReference>
<evidence type="ECO:0000256" key="7">
    <source>
        <dbReference type="ARBA" id="ARBA00048326"/>
    </source>
</evidence>
<dbReference type="SUPFAM" id="SSF53335">
    <property type="entry name" value="S-adenosyl-L-methionine-dependent methyltransferases"/>
    <property type="match status" value="1"/>
</dbReference>